<dbReference type="InterPro" id="IPR006626">
    <property type="entry name" value="PbH1"/>
</dbReference>
<dbReference type="SUPFAM" id="SSF51126">
    <property type="entry name" value="Pectin lyase-like"/>
    <property type="match status" value="2"/>
</dbReference>
<dbReference type="GO" id="GO:0019867">
    <property type="term" value="C:outer membrane"/>
    <property type="evidence" value="ECO:0007669"/>
    <property type="project" value="InterPro"/>
</dbReference>
<name>A0A1H0CEV1_9PSED</name>
<dbReference type="InterPro" id="IPR036709">
    <property type="entry name" value="Autotransporte_beta_dom_sf"/>
</dbReference>
<protein>
    <submittedName>
        <fullName evidence="2">Outer membrane autotransporter barrel domain-containing protein</fullName>
    </submittedName>
</protein>
<evidence type="ECO:0000259" key="1">
    <source>
        <dbReference type="PROSITE" id="PS51208"/>
    </source>
</evidence>
<feature type="domain" description="Autotransporter" evidence="1">
    <location>
        <begin position="1380"/>
        <end position="1666"/>
    </location>
</feature>
<dbReference type="Pfam" id="PF18883">
    <property type="entry name" value="AC_1"/>
    <property type="match status" value="1"/>
</dbReference>
<sequence>MMNFKSKTTLPRNIPLAAMRNTSPSEFNFIKTALAVALISPATFLFSGYAYAACPADSSSGVNVTSGETCTAALSTYQTNDVFLLKTYGIGSVLNITAPAVQLTQGGLQASHGAVYSEMGGVINVQGALDIFAVGTGSYNTGVSAHHDGSIVNLGSNTTIVHHGNNIGGAGISAQSGNALITAAGPVSITTDGAAAILSTEGSTISLKDINLTVGSNGNPNPNGIFVTDAGSSVSYASGVMNTSGTAIRVLNGGAVSASGSTELTTTLNQAQGISVDGPASSGTFNGSTSITTSGAEAHGAGAGNQGTIKLLGGGAINTAGQQAYGLFADAAGSQITMQGGSINTTGLQGSGVLAQNAGQAALVGTSVTTQGDAAQGLQALSGGTVDATGVSVLTSGGSSRGLYSDGAGSAIRFYGGTVATNNTNSNGIFITNEGTVALRRDTNGIGSVINTGGAAPSVLIGFGSPTGSGSFDADGATVTAANGSAIYAQGSGSSVLVNDSTLNGATGAVALIQGAKATVTDSVLKSSADSTGHAIQVSSASAFTGTGLDISTTGQGGRGVSATGVGSTVSLGSSKISTTGENGAYGLFAEDSANVIATGLDINTTGLNSHGAFALTGAAIDVSNSTVFTSGDSANGLVASGAGSAIKANNTTLNTSGQQAYGALADAAGSQITMQGGSINTTGLQGSGVLAQNAGQAALVGTSVTTQGDAAQGLQALSGGTVDATGVSVLTSGGSSRGLYSDGAGSAIRFYGGTVATNNTNSNGIFITNEGTVALRRDTNGIGSVINTGGAAPSVLIGFGSPTGSGSFDADGATVTAANGSAIYAQGSGSSVLVNDSTLNGATGAVALIQGAKATVTDSVLKSSADSTGHAIQVSSASAFTGTGLDISTTGQGGRGVSATGVGSTVSLGSSKISTTGENGAYGLFAEDSANVIATGLDINTTGLNSHGAFALTGAAIDVSNSTVFTSGDSANGLVASGAGSAIKANNTTLNTSGQQAYGALADQGKIDMVNSTLFTTGQNSNAINAFNSGIVNVTGSSILTSGQGSTGIKVLDDSALGSTVNLFSTQVRTEGTDAWAADVKGTLNMQGGTLSSASYGAMLASGDATINLENSAQVVGGNGTLLSIASENSLVNLTLDNNVYAQGNITFANPSNVDALLNSRTKVSLLNSSSWTGSTNAIDSLSLDLTSKWMVTGDSKLNRLDNSGSIYVGGALGTTVTVNDTYTSNGGLLSLKTQLGNDSSPTDKLVAGKVVLGSGATRLEVNNVNGLGALTTGDGIEVVHVNDASASAAGAFALGNRVAAGAYEYTLQQNGLAGSDGNWYLRSTTNVTPPVVDPVTRPNYRPEVPLNMALPALTNRFSLAMLGTYHDRRAESSANEKDTTVKPTTWGRVLAEKGSAGKSGYGAFMDQGSSYDYDIKGFQVGQDLYGAKNPNGTTDVAGIYVGRGDISGNVDAVNGGRAGSASMDATSLGAYWTRKGENGWYVDSVLQGTVYSDVKTNSGEGEKLRTKGRGMTASVEGGYPIALGNNWAVEPQAQLIYQQISLDRDQDTFGKVKFDDTKTGYARVGSRLTKQLNLNSDQPATVWARANVWQQIGPDSRTTFTNLQGSNAVSLDTRLGGTWAQIGVGVTGKVTESISAFVGTDYNQTMGSGDGHSISGRVGLEVTW</sequence>
<dbReference type="Proteomes" id="UP000182470">
    <property type="component" value="Chromosome I"/>
</dbReference>
<dbReference type="SUPFAM" id="SSF103515">
    <property type="entry name" value="Autotransporter"/>
    <property type="match status" value="1"/>
</dbReference>
<dbReference type="SMART" id="SM00710">
    <property type="entry name" value="PbH1"/>
    <property type="match status" value="9"/>
</dbReference>
<dbReference type="SMART" id="SM00869">
    <property type="entry name" value="Autotransporter"/>
    <property type="match status" value="1"/>
</dbReference>
<evidence type="ECO:0000313" key="2">
    <source>
        <dbReference type="EMBL" id="SDN56390.1"/>
    </source>
</evidence>
<dbReference type="InterPro" id="IPR043990">
    <property type="entry name" value="AC_1"/>
</dbReference>
<dbReference type="RefSeq" id="WP_083359319.1">
    <property type="nucleotide sequence ID" value="NZ_LT629704.1"/>
</dbReference>
<dbReference type="PANTHER" id="PTHR35037:SF2">
    <property type="match status" value="1"/>
</dbReference>
<dbReference type="EMBL" id="LT629704">
    <property type="protein sequence ID" value="SDN56390.1"/>
    <property type="molecule type" value="Genomic_DNA"/>
</dbReference>
<dbReference type="InterPro" id="IPR012332">
    <property type="entry name" value="Autotransporter_pectin_lyase_C"/>
</dbReference>
<dbReference type="OrthoDB" id="6053567at2"/>
<dbReference type="Gene3D" id="2.160.20.20">
    <property type="match status" value="3"/>
</dbReference>
<dbReference type="InterPro" id="IPR051551">
    <property type="entry name" value="Autotransporter_adhesion"/>
</dbReference>
<dbReference type="Gene3D" id="2.40.128.130">
    <property type="entry name" value="Autotransporter beta-domain"/>
    <property type="match status" value="1"/>
</dbReference>
<gene>
    <name evidence="2" type="ORF">SAMN04490179_4830</name>
</gene>
<dbReference type="InterPro" id="IPR005546">
    <property type="entry name" value="Autotransporte_beta"/>
</dbReference>
<dbReference type="Pfam" id="PF03797">
    <property type="entry name" value="Autotransporter"/>
    <property type="match status" value="1"/>
</dbReference>
<organism evidence="2 3">
    <name type="scientific">Pseudomonas antarctica</name>
    <dbReference type="NCBI Taxonomy" id="219572"/>
    <lineage>
        <taxon>Bacteria</taxon>
        <taxon>Pseudomonadati</taxon>
        <taxon>Pseudomonadota</taxon>
        <taxon>Gammaproteobacteria</taxon>
        <taxon>Pseudomonadales</taxon>
        <taxon>Pseudomonadaceae</taxon>
        <taxon>Pseudomonas</taxon>
    </lineage>
</organism>
<evidence type="ECO:0000313" key="3">
    <source>
        <dbReference type="Proteomes" id="UP000182470"/>
    </source>
</evidence>
<dbReference type="NCBIfam" id="TIGR01414">
    <property type="entry name" value="autotrans_barl"/>
    <property type="match status" value="1"/>
</dbReference>
<dbReference type="PROSITE" id="PS51208">
    <property type="entry name" value="AUTOTRANSPORTER"/>
    <property type="match status" value="1"/>
</dbReference>
<reference evidence="2 3" key="1">
    <citation type="submission" date="2016-10" db="EMBL/GenBank/DDBJ databases">
        <authorList>
            <person name="de Groot N.N."/>
        </authorList>
    </citation>
    <scope>NUCLEOTIDE SEQUENCE [LARGE SCALE GENOMIC DNA]</scope>
    <source>
        <strain evidence="2 3">BS2772</strain>
    </source>
</reference>
<proteinExistence type="predicted"/>
<dbReference type="InterPro" id="IPR011050">
    <property type="entry name" value="Pectin_lyase_fold/virulence"/>
</dbReference>
<dbReference type="InterPro" id="IPR006315">
    <property type="entry name" value="OM_autotransptr_brl_dom"/>
</dbReference>
<dbReference type="CDD" id="cd01344">
    <property type="entry name" value="PL2_Passenger_AT"/>
    <property type="match status" value="1"/>
</dbReference>
<accession>A0A1H0CEV1</accession>
<dbReference type="PANTHER" id="PTHR35037">
    <property type="entry name" value="C-TERMINAL REGION OF AIDA-LIKE PROTEIN"/>
    <property type="match status" value="1"/>
</dbReference>